<dbReference type="AlphaFoldDB" id="A0AAD9S419"/>
<organism evidence="3 4">
    <name type="scientific">Phomopsis amygdali</name>
    <name type="common">Fusicoccum amygdali</name>
    <dbReference type="NCBI Taxonomy" id="1214568"/>
    <lineage>
        <taxon>Eukaryota</taxon>
        <taxon>Fungi</taxon>
        <taxon>Dikarya</taxon>
        <taxon>Ascomycota</taxon>
        <taxon>Pezizomycotina</taxon>
        <taxon>Sordariomycetes</taxon>
        <taxon>Sordariomycetidae</taxon>
        <taxon>Diaporthales</taxon>
        <taxon>Diaporthaceae</taxon>
        <taxon>Diaporthe</taxon>
    </lineage>
</organism>
<dbReference type="InterPro" id="IPR010905">
    <property type="entry name" value="Glyco_hydro_88"/>
</dbReference>
<dbReference type="EMBL" id="JAUJFL010000008">
    <property type="protein sequence ID" value="KAK2598687.1"/>
    <property type="molecule type" value="Genomic_DNA"/>
</dbReference>
<dbReference type="Gene3D" id="1.50.10.10">
    <property type="match status" value="1"/>
</dbReference>
<evidence type="ECO:0000256" key="1">
    <source>
        <dbReference type="ARBA" id="ARBA00022801"/>
    </source>
</evidence>
<accession>A0AAD9S419</accession>
<dbReference type="PANTHER" id="PTHR33886:SF11">
    <property type="entry name" value="WALL GLYCOSYL HYDROLASE YTER, PUTATIVE (AFU_ORTHOLOGUE AFUA_2G14630)-RELATED"/>
    <property type="match status" value="1"/>
</dbReference>
<dbReference type="SUPFAM" id="SSF48208">
    <property type="entry name" value="Six-hairpin glycosidases"/>
    <property type="match status" value="1"/>
</dbReference>
<proteinExistence type="predicted"/>
<evidence type="ECO:0000256" key="2">
    <source>
        <dbReference type="SAM" id="Phobius"/>
    </source>
</evidence>
<dbReference type="Proteomes" id="UP001265746">
    <property type="component" value="Unassembled WGS sequence"/>
</dbReference>
<feature type="transmembrane region" description="Helical" evidence="2">
    <location>
        <begin position="49"/>
        <end position="73"/>
    </location>
</feature>
<keyword evidence="1" id="KW-0378">Hydrolase</keyword>
<keyword evidence="2" id="KW-1133">Transmembrane helix</keyword>
<keyword evidence="2" id="KW-0812">Transmembrane</keyword>
<dbReference type="GO" id="GO:0005975">
    <property type="term" value="P:carbohydrate metabolic process"/>
    <property type="evidence" value="ECO:0007669"/>
    <property type="project" value="InterPro"/>
</dbReference>
<dbReference type="InterPro" id="IPR012341">
    <property type="entry name" value="6hp_glycosidase-like_sf"/>
</dbReference>
<evidence type="ECO:0000313" key="3">
    <source>
        <dbReference type="EMBL" id="KAK2598687.1"/>
    </source>
</evidence>
<keyword evidence="4" id="KW-1185">Reference proteome</keyword>
<comment type="caution">
    <text evidence="3">The sequence shown here is derived from an EMBL/GenBank/DDBJ whole genome shotgun (WGS) entry which is preliminary data.</text>
</comment>
<keyword evidence="2" id="KW-0472">Membrane</keyword>
<dbReference type="InterPro" id="IPR008928">
    <property type="entry name" value="6-hairpin_glycosidase_sf"/>
</dbReference>
<sequence length="484" mass="52815">MKLSDLFPPLLFEQTRTAATALIRKASQRSCSLADDLIHKIKTARIFKLNNMTGILLILSFVTLGVISAAGALRNVSHPLPPSTKIYSTDMAMSIIARQQGLMNSTKEAGLALQAGITQKAMIAWSAQYGGHPLIYKYIIDSADATAAFMADTIDDLKLWPLDRLSAGNALFLSDGGAYDLTLGALRDSIRLNRRNDENGLWYWESYPQWSYLDGMYSLGPFAVLDALSTVNGANGSNASNAEAKIDPDTAALQDMHLQFQLLWEHCYNSTTGLLVHGYDASRTAVWADARNGASGIVWGRSLGWFMMALIDTMELLGTGPQAAVWSEPLLAMYQRLAGVVMTFADERTGCWYQVVDQAGREGNYIESSASAMFSYALLKGARLGYLSTFDVPRAQKAGRVAHDFIAREFVIIEEDGTLGWNGTVGVCSLNSTASYDYYIEQPIAYNSVLGASAFIMSSLEVEHLDSARLTPQGGATRQGVRVR</sequence>
<gene>
    <name evidence="3" type="ORF">N8I77_012079</name>
</gene>
<dbReference type="Pfam" id="PF07470">
    <property type="entry name" value="Glyco_hydro_88"/>
    <property type="match status" value="1"/>
</dbReference>
<reference evidence="3" key="1">
    <citation type="submission" date="2023-06" db="EMBL/GenBank/DDBJ databases">
        <authorList>
            <person name="Noh H."/>
        </authorList>
    </citation>
    <scope>NUCLEOTIDE SEQUENCE</scope>
    <source>
        <strain evidence="3">DUCC20226</strain>
    </source>
</reference>
<dbReference type="GO" id="GO:0016787">
    <property type="term" value="F:hydrolase activity"/>
    <property type="evidence" value="ECO:0007669"/>
    <property type="project" value="UniProtKB-KW"/>
</dbReference>
<evidence type="ECO:0000313" key="4">
    <source>
        <dbReference type="Proteomes" id="UP001265746"/>
    </source>
</evidence>
<name>A0AAD9S419_PHOAM</name>
<dbReference type="PANTHER" id="PTHR33886">
    <property type="entry name" value="UNSATURATED RHAMNOGALACTURONAN HYDROLASE (EUROFUNG)"/>
    <property type="match status" value="1"/>
</dbReference>
<protein>
    <submittedName>
        <fullName evidence="3">Uncharacterized protein</fullName>
    </submittedName>
</protein>
<dbReference type="InterPro" id="IPR052043">
    <property type="entry name" value="PolySaccharide_Degr_Enz"/>
</dbReference>